<gene>
    <name evidence="1" type="ORF">NEIMUCOT_03778</name>
</gene>
<organism evidence="1 2">
    <name type="scientific">Neisseria mucosa (strain ATCC 25996 / DSM 4631 / NCTC 10774 / M26)</name>
    <dbReference type="NCBI Taxonomy" id="546266"/>
    <lineage>
        <taxon>Bacteria</taxon>
        <taxon>Pseudomonadati</taxon>
        <taxon>Pseudomonadota</taxon>
        <taxon>Betaproteobacteria</taxon>
        <taxon>Neisseriales</taxon>
        <taxon>Neisseriaceae</taxon>
        <taxon>Neisseria</taxon>
    </lineage>
</organism>
<reference evidence="1 2" key="1">
    <citation type="submission" date="2009-10" db="EMBL/GenBank/DDBJ databases">
        <authorList>
            <person name="Weinstock G."/>
            <person name="Sodergren E."/>
            <person name="Clifton S."/>
            <person name="Fulton L."/>
            <person name="Fulton B."/>
            <person name="Courtney L."/>
            <person name="Fronick C."/>
            <person name="Harrison M."/>
            <person name="Strong C."/>
            <person name="Farmer C."/>
            <person name="Delahaunty K."/>
            <person name="Markovic C."/>
            <person name="Hall O."/>
            <person name="Minx P."/>
            <person name="Tomlinson C."/>
            <person name="Mitreva M."/>
            <person name="Nelson J."/>
            <person name="Hou S."/>
            <person name="Wollam A."/>
            <person name="Pepin K.H."/>
            <person name="Johnson M."/>
            <person name="Bhonagiri V."/>
            <person name="Nash W.E."/>
            <person name="Warren W."/>
            <person name="Chinwalla A."/>
            <person name="Mardis E.R."/>
            <person name="Wilson R.K."/>
        </authorList>
    </citation>
    <scope>NUCLEOTIDE SEQUENCE [LARGE SCALE GENOMIC DNA]</scope>
    <source>
        <strain evidence="2">ATCC 25996 / DSM 4631 / NCTC 10774 / M26</strain>
    </source>
</reference>
<sequence length="176" mass="19889">MPIRKFDVGLSLLKFIFSDDLFLPMNRFFKAYFIASLIYAVWFGVLMYAVDPMFGAMGCDMQSGDYLCFQDGSPRPFTNFLYPFLSVPIFSLLHAAIMKWRRRCSVGMIWFLVGCEWLLLSAWIIAMLARDGFVFSRDAVTVLTGSFFAVLPLLGMALAQTLAIAIASLKSQRKKG</sequence>
<protein>
    <submittedName>
        <fullName evidence="1">Uncharacterized protein</fullName>
    </submittedName>
</protein>
<proteinExistence type="predicted"/>
<dbReference type="Proteomes" id="UP000003344">
    <property type="component" value="Unassembled WGS sequence"/>
</dbReference>
<name>D2ZT45_NEIM2</name>
<comment type="caution">
    <text evidence="1">The sequence shown here is derived from an EMBL/GenBank/DDBJ whole genome shotgun (WGS) entry which is preliminary data.</text>
</comment>
<evidence type="ECO:0000313" key="1">
    <source>
        <dbReference type="EMBL" id="EFC89978.1"/>
    </source>
</evidence>
<accession>D2ZT45</accession>
<dbReference type="EMBL" id="ACDX02000001">
    <property type="protein sequence ID" value="EFC89978.1"/>
    <property type="molecule type" value="Genomic_DNA"/>
</dbReference>
<evidence type="ECO:0000313" key="2">
    <source>
        <dbReference type="Proteomes" id="UP000003344"/>
    </source>
</evidence>
<dbReference type="AlphaFoldDB" id="D2ZT45"/>
<dbReference type="STRING" id="546266.NEIMUCOT_03778"/>